<accession>A0A0A9G2G1</accession>
<evidence type="ECO:0000313" key="1">
    <source>
        <dbReference type="EMBL" id="JAE19280.1"/>
    </source>
</evidence>
<organism evidence="1">
    <name type="scientific">Arundo donax</name>
    <name type="common">Giant reed</name>
    <name type="synonym">Donax arundinaceus</name>
    <dbReference type="NCBI Taxonomy" id="35708"/>
    <lineage>
        <taxon>Eukaryota</taxon>
        <taxon>Viridiplantae</taxon>
        <taxon>Streptophyta</taxon>
        <taxon>Embryophyta</taxon>
        <taxon>Tracheophyta</taxon>
        <taxon>Spermatophyta</taxon>
        <taxon>Magnoliopsida</taxon>
        <taxon>Liliopsida</taxon>
        <taxon>Poales</taxon>
        <taxon>Poaceae</taxon>
        <taxon>PACMAD clade</taxon>
        <taxon>Arundinoideae</taxon>
        <taxon>Arundineae</taxon>
        <taxon>Arundo</taxon>
    </lineage>
</organism>
<name>A0A0A9G2G1_ARUDO</name>
<dbReference type="EMBL" id="GBRH01178616">
    <property type="protein sequence ID" value="JAE19280.1"/>
    <property type="molecule type" value="Transcribed_RNA"/>
</dbReference>
<protein>
    <submittedName>
        <fullName evidence="1">Uncharacterized protein</fullName>
    </submittedName>
</protein>
<reference evidence="1" key="2">
    <citation type="journal article" date="2015" name="Data Brief">
        <title>Shoot transcriptome of the giant reed, Arundo donax.</title>
        <authorList>
            <person name="Barrero R.A."/>
            <person name="Guerrero F.D."/>
            <person name="Moolhuijzen P."/>
            <person name="Goolsby J.A."/>
            <person name="Tidwell J."/>
            <person name="Bellgard S.E."/>
            <person name="Bellgard M.I."/>
        </authorList>
    </citation>
    <scope>NUCLEOTIDE SEQUENCE</scope>
    <source>
        <tissue evidence="1">Shoot tissue taken approximately 20 cm above the soil surface</tissue>
    </source>
</reference>
<proteinExistence type="predicted"/>
<reference evidence="1" key="1">
    <citation type="submission" date="2014-09" db="EMBL/GenBank/DDBJ databases">
        <authorList>
            <person name="Magalhaes I.L.F."/>
            <person name="Oliveira U."/>
            <person name="Santos F.R."/>
            <person name="Vidigal T.H.D.A."/>
            <person name="Brescovit A.D."/>
            <person name="Santos A.J."/>
        </authorList>
    </citation>
    <scope>NUCLEOTIDE SEQUENCE</scope>
    <source>
        <tissue evidence="1">Shoot tissue taken approximately 20 cm above the soil surface</tissue>
    </source>
</reference>
<dbReference type="AlphaFoldDB" id="A0A0A9G2G1"/>
<sequence>MKLSSSRSGKCANLRVISSRKCFRPHLRLLVI</sequence>